<dbReference type="EMBL" id="GBXM01028853">
    <property type="protein sequence ID" value="JAH79724.1"/>
    <property type="molecule type" value="Transcribed_RNA"/>
</dbReference>
<sequence length="31" mass="3692">MQIIKYTSQSLEENSIMQIAPEEQMCNMMNR</sequence>
<organism evidence="1">
    <name type="scientific">Anguilla anguilla</name>
    <name type="common">European freshwater eel</name>
    <name type="synonym">Muraena anguilla</name>
    <dbReference type="NCBI Taxonomy" id="7936"/>
    <lineage>
        <taxon>Eukaryota</taxon>
        <taxon>Metazoa</taxon>
        <taxon>Chordata</taxon>
        <taxon>Craniata</taxon>
        <taxon>Vertebrata</taxon>
        <taxon>Euteleostomi</taxon>
        <taxon>Actinopterygii</taxon>
        <taxon>Neopterygii</taxon>
        <taxon>Teleostei</taxon>
        <taxon>Anguilliformes</taxon>
        <taxon>Anguillidae</taxon>
        <taxon>Anguilla</taxon>
    </lineage>
</organism>
<dbReference type="AlphaFoldDB" id="A0A0E9VNP5"/>
<protein>
    <submittedName>
        <fullName evidence="1">Uncharacterized protein</fullName>
    </submittedName>
</protein>
<accession>A0A0E9VNP5</accession>
<reference evidence="1" key="2">
    <citation type="journal article" date="2015" name="Fish Shellfish Immunol.">
        <title>Early steps in the European eel (Anguilla anguilla)-Vibrio vulnificus interaction in the gills: Role of the RtxA13 toxin.</title>
        <authorList>
            <person name="Callol A."/>
            <person name="Pajuelo D."/>
            <person name="Ebbesson L."/>
            <person name="Teles M."/>
            <person name="MacKenzie S."/>
            <person name="Amaro C."/>
        </authorList>
    </citation>
    <scope>NUCLEOTIDE SEQUENCE</scope>
</reference>
<proteinExistence type="predicted"/>
<name>A0A0E9VNP5_ANGAN</name>
<evidence type="ECO:0000313" key="1">
    <source>
        <dbReference type="EMBL" id="JAH79724.1"/>
    </source>
</evidence>
<reference evidence="1" key="1">
    <citation type="submission" date="2014-11" db="EMBL/GenBank/DDBJ databases">
        <authorList>
            <person name="Amaro Gonzalez C."/>
        </authorList>
    </citation>
    <scope>NUCLEOTIDE SEQUENCE</scope>
</reference>